<feature type="region of interest" description="Disordered" evidence="4">
    <location>
        <begin position="910"/>
        <end position="956"/>
    </location>
</feature>
<keyword evidence="5" id="KW-1133">Transmembrane helix</keyword>
<keyword evidence="2 3" id="KW-0067">ATP-binding</keyword>
<gene>
    <name evidence="7" type="ORF">FVE85_2029</name>
</gene>
<feature type="binding site" evidence="3">
    <location>
        <position position="599"/>
    </location>
    <ligand>
        <name>ATP</name>
        <dbReference type="ChEBI" id="CHEBI:30616"/>
    </ligand>
</feature>
<dbReference type="GO" id="GO:0004674">
    <property type="term" value="F:protein serine/threonine kinase activity"/>
    <property type="evidence" value="ECO:0007669"/>
    <property type="project" value="TreeGrafter"/>
</dbReference>
<feature type="domain" description="Protein kinase" evidence="6">
    <location>
        <begin position="572"/>
        <end position="1089"/>
    </location>
</feature>
<dbReference type="OrthoDB" id="5966500at2759"/>
<feature type="compositionally biased region" description="Polar residues" evidence="4">
    <location>
        <begin position="522"/>
        <end position="539"/>
    </location>
</feature>
<dbReference type="Pfam" id="PF00069">
    <property type="entry name" value="Pkinase"/>
    <property type="match status" value="1"/>
</dbReference>
<comment type="caution">
    <text evidence="7">The sequence shown here is derived from an EMBL/GenBank/DDBJ whole genome shotgun (WGS) entry which is preliminary data.</text>
</comment>
<evidence type="ECO:0000313" key="7">
    <source>
        <dbReference type="EMBL" id="KAA8495874.1"/>
    </source>
</evidence>
<dbReference type="InterPro" id="IPR011009">
    <property type="entry name" value="Kinase-like_dom_sf"/>
</dbReference>
<evidence type="ECO:0000256" key="4">
    <source>
        <dbReference type="SAM" id="MobiDB-lite"/>
    </source>
</evidence>
<feature type="region of interest" description="Disordered" evidence="4">
    <location>
        <begin position="806"/>
        <end position="832"/>
    </location>
</feature>
<proteinExistence type="predicted"/>
<protein>
    <submittedName>
        <fullName evidence="7">Putative serine/threonine-protein kinase</fullName>
    </submittedName>
</protein>
<keyword evidence="7" id="KW-0808">Transferase</keyword>
<evidence type="ECO:0000259" key="6">
    <source>
        <dbReference type="PROSITE" id="PS50011"/>
    </source>
</evidence>
<dbReference type="SUPFAM" id="SSF56112">
    <property type="entry name" value="Protein kinase-like (PK-like)"/>
    <property type="match status" value="1"/>
</dbReference>
<evidence type="ECO:0000256" key="2">
    <source>
        <dbReference type="ARBA" id="ARBA00022840"/>
    </source>
</evidence>
<dbReference type="PROSITE" id="PS00107">
    <property type="entry name" value="PROTEIN_KINASE_ATP"/>
    <property type="match status" value="1"/>
</dbReference>
<dbReference type="Proteomes" id="UP000324585">
    <property type="component" value="Unassembled WGS sequence"/>
</dbReference>
<dbReference type="SMART" id="SM00220">
    <property type="entry name" value="S_TKc"/>
    <property type="match status" value="1"/>
</dbReference>
<keyword evidence="7" id="KW-0418">Kinase</keyword>
<feature type="transmembrane region" description="Helical" evidence="5">
    <location>
        <begin position="424"/>
        <end position="447"/>
    </location>
</feature>
<evidence type="ECO:0000256" key="5">
    <source>
        <dbReference type="SAM" id="Phobius"/>
    </source>
</evidence>
<dbReference type="Gene3D" id="1.10.510.10">
    <property type="entry name" value="Transferase(Phosphotransferase) domain 1"/>
    <property type="match status" value="1"/>
</dbReference>
<reference evidence="8" key="1">
    <citation type="journal article" date="2019" name="Nat. Commun.">
        <title>Expansion of phycobilisome linker gene families in mesophilic red algae.</title>
        <authorList>
            <person name="Lee J."/>
            <person name="Kim D."/>
            <person name="Bhattacharya D."/>
            <person name="Yoon H.S."/>
        </authorList>
    </citation>
    <scope>NUCLEOTIDE SEQUENCE [LARGE SCALE GENOMIC DNA]</scope>
    <source>
        <strain evidence="8">CCMP 1328</strain>
    </source>
</reference>
<dbReference type="AlphaFoldDB" id="A0A5J4YYT2"/>
<dbReference type="InterPro" id="IPR051681">
    <property type="entry name" value="Ser/Thr_Kinases-Pseudokinases"/>
</dbReference>
<keyword evidence="1 3" id="KW-0547">Nucleotide-binding</keyword>
<feature type="region of interest" description="Disordered" evidence="4">
    <location>
        <begin position="394"/>
        <end position="416"/>
    </location>
</feature>
<dbReference type="InterPro" id="IPR008271">
    <property type="entry name" value="Ser/Thr_kinase_AS"/>
</dbReference>
<feature type="compositionally biased region" description="Polar residues" evidence="4">
    <location>
        <begin position="910"/>
        <end position="920"/>
    </location>
</feature>
<feature type="compositionally biased region" description="Basic and acidic residues" evidence="4">
    <location>
        <begin position="545"/>
        <end position="557"/>
    </location>
</feature>
<keyword evidence="5" id="KW-0472">Membrane</keyword>
<dbReference type="InterPro" id="IPR017441">
    <property type="entry name" value="Protein_kinase_ATP_BS"/>
</dbReference>
<feature type="compositionally biased region" description="Low complexity" evidence="4">
    <location>
        <begin position="811"/>
        <end position="823"/>
    </location>
</feature>
<dbReference type="GO" id="GO:0005524">
    <property type="term" value="F:ATP binding"/>
    <property type="evidence" value="ECO:0007669"/>
    <property type="project" value="UniProtKB-UniRule"/>
</dbReference>
<organism evidence="7 8">
    <name type="scientific">Porphyridium purpureum</name>
    <name type="common">Red alga</name>
    <name type="synonym">Porphyridium cruentum</name>
    <dbReference type="NCBI Taxonomy" id="35688"/>
    <lineage>
        <taxon>Eukaryota</taxon>
        <taxon>Rhodophyta</taxon>
        <taxon>Bangiophyceae</taxon>
        <taxon>Porphyridiales</taxon>
        <taxon>Porphyridiaceae</taxon>
        <taxon>Porphyridium</taxon>
    </lineage>
</organism>
<evidence type="ECO:0000313" key="8">
    <source>
        <dbReference type="Proteomes" id="UP000324585"/>
    </source>
</evidence>
<dbReference type="EMBL" id="VRMN01000003">
    <property type="protein sequence ID" value="KAA8495874.1"/>
    <property type="molecule type" value="Genomic_DNA"/>
</dbReference>
<sequence length="1089" mass="119330">MCKCGSNRRGASGTNDQWEHQRDGVTSGKTSLSACTPVMAAARNSRGISSDGADGEERRSPGQRRIQTQQSVPPRATRTRSNRSCASSRTQRDEDLQEKGAQSRYERSSGNVNAERRQARQGSASSSKQVRWVIILVAVFLFVLRRSIRADESRDVGDRVDQLLGSQAMKSGLQNDALSRPAYKWNTIVEDAAGRSLENSLFVMVGLGPDVPTCIKCPPLFQVPRVKAWLMYRRGQNLSGSHFDNVLSSARVDAAEIELSALDYLEVLAGAPMNNHRTVMNVNPEQNIERVAVTGAQAWLLLSPQGELFFDVTFHFEMQTEGNAPTVYALSRLSADLSTNAYAISLTGQYADYAELLHLGLGVHRQAGDGAQVSLEIPTVFLLPRRLFPVTADEDASENDVHEGAHGKTTPHARPSRFPSTVQFVSIILVTWIMLLSLVGTLAVLAYRYQARLSTNQPVSAGQVDVPLQRSSDLAAPSSSGNIAGRSVGIPEPLQRLRAAASGSSDLSSRKGALVGRAVTAGGSQSHLSTQSFGSNRTNDSGEELGERRPAIPIRERDTSGYQQYIIPRRNVTLGAVVGAGGTGIVHRAKYGGEQVAVKILQRTVDKNTRGQSHSMSFTQGLDQKDVIKTLPPEALQEIVTFAWCRHPHVAHFYGVCVGDSVDDEEPLWLVMELAPKGTLHDLLNSDQNRLLNDSWRQKVCYFVSLGMEYLHASPRNIFHGDLKPGNIIMTDGGLPKVIDFGISSFYDRQSEGQQARLRGTLMFMAPELFLVGGEPLGREGYEKVDVYAFGVTVWVIFHHHLLGGAREKGSGSARSTDRSSSTMGNTADIQIENARADPVGTLTKATLEYTHNRTATGGQVSAQALSLRFQDMLRQGPTGSPNSWFHDKSRAQEGQKLLSKLGLDSPNVVSDTTAAQSSHDAAPRMASVDAIRSSVDSDDDPDFRGTSQKGSGVRMQKSEVPLSIVNDFELVLSMNASQENVMGPSLLDLLREPRETPQDSLTLLILETEKVRSAFLEEAAELLVRNPRRDVAELVARVAAFRGRYGFTMMCHNNVPEIIQTVIRACTQHDPRMRPLFWECSKMLYDFF</sequence>
<dbReference type="PROSITE" id="PS00108">
    <property type="entry name" value="PROTEIN_KINASE_ST"/>
    <property type="match status" value="1"/>
</dbReference>
<accession>A0A5J4YYT2</accession>
<feature type="region of interest" description="Disordered" evidence="4">
    <location>
        <begin position="520"/>
        <end position="557"/>
    </location>
</feature>
<keyword evidence="5" id="KW-0812">Transmembrane</keyword>
<evidence type="ECO:0000256" key="3">
    <source>
        <dbReference type="PROSITE-ProRule" id="PRU10141"/>
    </source>
</evidence>
<dbReference type="InterPro" id="IPR000719">
    <property type="entry name" value="Prot_kinase_dom"/>
</dbReference>
<dbReference type="PROSITE" id="PS50011">
    <property type="entry name" value="PROTEIN_KINASE_DOM"/>
    <property type="match status" value="1"/>
</dbReference>
<dbReference type="PANTHER" id="PTHR44329">
    <property type="entry name" value="SERINE/THREONINE-PROTEIN KINASE TNNI3K-RELATED"/>
    <property type="match status" value="1"/>
</dbReference>
<keyword evidence="8" id="KW-1185">Reference proteome</keyword>
<feature type="region of interest" description="Disordered" evidence="4">
    <location>
        <begin position="1"/>
        <end position="123"/>
    </location>
</feature>
<evidence type="ECO:0000256" key="1">
    <source>
        <dbReference type="ARBA" id="ARBA00022741"/>
    </source>
</evidence>
<name>A0A5J4YYT2_PORPP</name>